<proteinExistence type="predicted"/>
<feature type="signal peptide" evidence="2">
    <location>
        <begin position="1"/>
        <end position="17"/>
    </location>
</feature>
<accession>A0AAV6U069</accession>
<organism evidence="3 4">
    <name type="scientific">Oedothorax gibbosus</name>
    <dbReference type="NCBI Taxonomy" id="931172"/>
    <lineage>
        <taxon>Eukaryota</taxon>
        <taxon>Metazoa</taxon>
        <taxon>Ecdysozoa</taxon>
        <taxon>Arthropoda</taxon>
        <taxon>Chelicerata</taxon>
        <taxon>Arachnida</taxon>
        <taxon>Araneae</taxon>
        <taxon>Araneomorphae</taxon>
        <taxon>Entelegynae</taxon>
        <taxon>Araneoidea</taxon>
        <taxon>Linyphiidae</taxon>
        <taxon>Erigoninae</taxon>
        <taxon>Oedothorax</taxon>
    </lineage>
</organism>
<evidence type="ECO:0000256" key="2">
    <source>
        <dbReference type="SAM" id="SignalP"/>
    </source>
</evidence>
<name>A0AAV6U069_9ARAC</name>
<evidence type="ECO:0000256" key="1">
    <source>
        <dbReference type="SAM" id="MobiDB-lite"/>
    </source>
</evidence>
<evidence type="ECO:0000313" key="4">
    <source>
        <dbReference type="Proteomes" id="UP000827092"/>
    </source>
</evidence>
<feature type="region of interest" description="Disordered" evidence="1">
    <location>
        <begin position="102"/>
        <end position="153"/>
    </location>
</feature>
<gene>
    <name evidence="3" type="ORF">JTE90_020446</name>
</gene>
<keyword evidence="4" id="KW-1185">Reference proteome</keyword>
<feature type="compositionally biased region" description="Low complexity" evidence="1">
    <location>
        <begin position="144"/>
        <end position="153"/>
    </location>
</feature>
<evidence type="ECO:0000313" key="3">
    <source>
        <dbReference type="EMBL" id="KAG8177419.1"/>
    </source>
</evidence>
<dbReference type="Proteomes" id="UP000827092">
    <property type="component" value="Unassembled WGS sequence"/>
</dbReference>
<feature type="chain" id="PRO_5043865656" evidence="2">
    <location>
        <begin position="18"/>
        <end position="153"/>
    </location>
</feature>
<comment type="caution">
    <text evidence="3">The sequence shown here is derived from an EMBL/GenBank/DDBJ whole genome shotgun (WGS) entry which is preliminary data.</text>
</comment>
<sequence length="153" mass="15261">MNAIVLAVFLVIGTAIAAPEPDPQFFGGGNPFAEFPFGGGGGPFGFVNDIFSNIAAGKGGLPAPISVPSVQDGYRGDDVQDNNFPFGGFSFDSFFKDFFGPPPSKSSADNSADDGSYSAPPPPVAQASAFAGPAPPSSTPAPITPAATTTAAA</sequence>
<dbReference type="AlphaFoldDB" id="A0AAV6U069"/>
<dbReference type="EMBL" id="JAFNEN010000780">
    <property type="protein sequence ID" value="KAG8177419.1"/>
    <property type="molecule type" value="Genomic_DNA"/>
</dbReference>
<keyword evidence="2" id="KW-0732">Signal</keyword>
<reference evidence="3 4" key="1">
    <citation type="journal article" date="2022" name="Nat. Ecol. Evol.">
        <title>A masculinizing supergene underlies an exaggerated male reproductive morph in a spider.</title>
        <authorList>
            <person name="Hendrickx F."/>
            <person name="De Corte Z."/>
            <person name="Sonet G."/>
            <person name="Van Belleghem S.M."/>
            <person name="Kostlbacher S."/>
            <person name="Vangestel C."/>
        </authorList>
    </citation>
    <scope>NUCLEOTIDE SEQUENCE [LARGE SCALE GENOMIC DNA]</scope>
    <source>
        <strain evidence="3">W744_W776</strain>
    </source>
</reference>
<protein>
    <submittedName>
        <fullName evidence="3">Uncharacterized protein</fullName>
    </submittedName>
</protein>
<feature type="compositionally biased region" description="Pro residues" evidence="1">
    <location>
        <begin position="133"/>
        <end position="143"/>
    </location>
</feature>